<evidence type="ECO:0000259" key="2">
    <source>
        <dbReference type="Pfam" id="PF11838"/>
    </source>
</evidence>
<dbReference type="GO" id="GO:0008217">
    <property type="term" value="P:regulation of blood pressure"/>
    <property type="evidence" value="ECO:0007669"/>
    <property type="project" value="TreeGrafter"/>
</dbReference>
<reference evidence="4" key="1">
    <citation type="submission" date="2025-08" db="UniProtKB">
        <authorList>
            <consortium name="RefSeq"/>
        </authorList>
    </citation>
    <scope>IDENTIFICATION</scope>
</reference>
<dbReference type="CTD" id="4012"/>
<dbReference type="GO" id="GO:0008270">
    <property type="term" value="F:zinc ion binding"/>
    <property type="evidence" value="ECO:0007669"/>
    <property type="project" value="TreeGrafter"/>
</dbReference>
<evidence type="ECO:0000313" key="3">
    <source>
        <dbReference type="Proteomes" id="UP000515152"/>
    </source>
</evidence>
<keyword evidence="4" id="KW-0378">Hydrolase</keyword>
<dbReference type="GO" id="GO:0070006">
    <property type="term" value="F:metalloaminopeptidase activity"/>
    <property type="evidence" value="ECO:0007669"/>
    <property type="project" value="TreeGrafter"/>
</dbReference>
<dbReference type="GO" id="GO:0005886">
    <property type="term" value="C:plasma membrane"/>
    <property type="evidence" value="ECO:0007669"/>
    <property type="project" value="TreeGrafter"/>
</dbReference>
<accession>A0A6P8FD63</accession>
<dbReference type="InterPro" id="IPR024571">
    <property type="entry name" value="ERAP1-like_C_dom"/>
</dbReference>
<keyword evidence="3" id="KW-1185">Reference proteome</keyword>
<dbReference type="InterPro" id="IPR050344">
    <property type="entry name" value="Peptidase_M1_aminopeptidases"/>
</dbReference>
<dbReference type="Gene3D" id="1.25.50.20">
    <property type="match status" value="1"/>
</dbReference>
<dbReference type="GO" id="GO:0043171">
    <property type="term" value="P:peptide catabolic process"/>
    <property type="evidence" value="ECO:0007669"/>
    <property type="project" value="TreeGrafter"/>
</dbReference>
<dbReference type="PANTHER" id="PTHR11533">
    <property type="entry name" value="PROTEASE M1 ZINC METALLOPROTEASE"/>
    <property type="match status" value="1"/>
</dbReference>
<dbReference type="GO" id="GO:0006508">
    <property type="term" value="P:proteolysis"/>
    <property type="evidence" value="ECO:0007669"/>
    <property type="project" value="TreeGrafter"/>
</dbReference>
<proteinExistence type="inferred from homology"/>
<dbReference type="RefSeq" id="XP_031426423.1">
    <property type="nucleotide sequence ID" value="XM_031570563.1"/>
</dbReference>
<keyword evidence="4" id="KW-0645">Protease</keyword>
<dbReference type="GO" id="GO:0005737">
    <property type="term" value="C:cytoplasm"/>
    <property type="evidence" value="ECO:0007669"/>
    <property type="project" value="TreeGrafter"/>
</dbReference>
<protein>
    <submittedName>
        <fullName evidence="4">Endoplasmic reticulum aminopeptidase 1</fullName>
    </submittedName>
</protein>
<comment type="similarity">
    <text evidence="1">Belongs to the peptidase M1 family.</text>
</comment>
<dbReference type="Pfam" id="PF11838">
    <property type="entry name" value="ERAP1_C"/>
    <property type="match status" value="1"/>
</dbReference>
<dbReference type="AlphaFoldDB" id="A0A6P8FD63"/>
<gene>
    <name evidence="4" type="primary">lnpep</name>
</gene>
<dbReference type="GO" id="GO:0005615">
    <property type="term" value="C:extracellular space"/>
    <property type="evidence" value="ECO:0007669"/>
    <property type="project" value="TreeGrafter"/>
</dbReference>
<evidence type="ECO:0000313" key="4">
    <source>
        <dbReference type="RefSeq" id="XP_031426423.1"/>
    </source>
</evidence>
<dbReference type="Proteomes" id="UP000515152">
    <property type="component" value="Chromosome 7"/>
</dbReference>
<evidence type="ECO:0000256" key="1">
    <source>
        <dbReference type="ARBA" id="ARBA00010136"/>
    </source>
</evidence>
<dbReference type="KEGG" id="char:105901226"/>
<dbReference type="OrthoDB" id="10031169at2759"/>
<name>A0A6P8FD63_CLUHA</name>
<dbReference type="GeneID" id="105901226"/>
<feature type="domain" description="ERAP1-like C-terminal" evidence="2">
    <location>
        <begin position="10"/>
        <end position="110"/>
    </location>
</feature>
<organism evidence="3 4">
    <name type="scientific">Clupea harengus</name>
    <name type="common">Atlantic herring</name>
    <dbReference type="NCBI Taxonomy" id="7950"/>
    <lineage>
        <taxon>Eukaryota</taxon>
        <taxon>Metazoa</taxon>
        <taxon>Chordata</taxon>
        <taxon>Craniata</taxon>
        <taxon>Vertebrata</taxon>
        <taxon>Euteleostomi</taxon>
        <taxon>Actinopterygii</taxon>
        <taxon>Neopterygii</taxon>
        <taxon>Teleostei</taxon>
        <taxon>Clupei</taxon>
        <taxon>Clupeiformes</taxon>
        <taxon>Clupeoidei</taxon>
        <taxon>Clupeidae</taxon>
        <taxon>Clupea</taxon>
    </lineage>
</organism>
<sequence>MYFITIVWGRILKAGLSGSVIQNQELPLVISTVCKSFAGYLYAWNFVKENWEKITQRFPIGSFAIQNIIVSTTSQFSTKLQLQELQNFFSSLKDKGSQMRSVEEAAETIKLNIQWMDKNLDTLRNWL</sequence>
<dbReference type="PANTHER" id="PTHR11533:SF42">
    <property type="entry name" value="LEUCYL-CYSTINYL AMINOPEPTIDASE"/>
    <property type="match status" value="1"/>
</dbReference>
<dbReference type="GO" id="GO:0042277">
    <property type="term" value="F:peptide binding"/>
    <property type="evidence" value="ECO:0007669"/>
    <property type="project" value="TreeGrafter"/>
</dbReference>
<keyword evidence="4" id="KW-0031">Aminopeptidase</keyword>